<dbReference type="EMBL" id="JAFBEC010000001">
    <property type="protein sequence ID" value="MBM7631001.1"/>
    <property type="molecule type" value="Genomic_DNA"/>
</dbReference>
<keyword evidence="1 3" id="KW-0560">Oxidoreductase</keyword>
<protein>
    <submittedName>
        <fullName evidence="3">Aldehyde dehydrogenase (NAD+)</fullName>
        <ecNumber evidence="3">1.2.1.3</ecNumber>
    </submittedName>
</protein>
<sequence length="474" mass="51512">MQKPMYINGVWEKRDEELIVLDPATRDVHYSVPKASVQDVNEAVEAAHHTFNSSTWRSFKPHERGYCLHKVAADLRERLDEFAKAETLDVGKPLKQSEADVEAAARYFEYYAAMADKVLGETIPVEPGILDYTVREPLGVTAHIIPWNYPIQITARSVAAAIAMGNTTVVKPAEQTPSTALLLAESMEKAGIPTGVYHVVTGTGQEAGQVLASHSLVRHIAFTGSVKTGSTIMQTAAKQITPVTPELGGKSPQIVFHDCHFEQAVQTVTNAITQNAGQTCSAGSRLIIEASLEERFVEALKTSFEKLSIGPGMDNHQLGPIITDAQVEQIDGYIKQAKADGATIVTGGMKQDDYYYRPTIITNIDASHPIAQEEVFGPVITVHPFTTEEEAISLANGTDYGLVTGIWTNDIGRAHRVAEAAESGQVFMNNYGAGGGIQMPFGGYKRSGYGREKGLEALQNYTQLKNVAVSYRQS</sequence>
<dbReference type="InterPro" id="IPR016161">
    <property type="entry name" value="Ald_DH/histidinol_DH"/>
</dbReference>
<dbReference type="PANTHER" id="PTHR11699">
    <property type="entry name" value="ALDEHYDE DEHYDROGENASE-RELATED"/>
    <property type="match status" value="1"/>
</dbReference>
<accession>A0ABS2P6M4</accession>
<dbReference type="RefSeq" id="WP_204695162.1">
    <property type="nucleotide sequence ID" value="NZ_JAFBEC010000001.1"/>
</dbReference>
<keyword evidence="4" id="KW-1185">Reference proteome</keyword>
<dbReference type="SUPFAM" id="SSF53720">
    <property type="entry name" value="ALDH-like"/>
    <property type="match status" value="1"/>
</dbReference>
<dbReference type="InterPro" id="IPR016163">
    <property type="entry name" value="Ald_DH_C"/>
</dbReference>
<reference evidence="3 4" key="1">
    <citation type="submission" date="2021-01" db="EMBL/GenBank/DDBJ databases">
        <title>Genomic Encyclopedia of Type Strains, Phase IV (KMG-IV): sequencing the most valuable type-strain genomes for metagenomic binning, comparative biology and taxonomic classification.</title>
        <authorList>
            <person name="Goeker M."/>
        </authorList>
    </citation>
    <scope>NUCLEOTIDE SEQUENCE [LARGE SCALE GENOMIC DNA]</scope>
    <source>
        <strain evidence="3 4">DSM 25540</strain>
    </source>
</reference>
<evidence type="ECO:0000313" key="3">
    <source>
        <dbReference type="EMBL" id="MBM7631001.1"/>
    </source>
</evidence>
<evidence type="ECO:0000313" key="4">
    <source>
        <dbReference type="Proteomes" id="UP000741863"/>
    </source>
</evidence>
<evidence type="ECO:0000259" key="2">
    <source>
        <dbReference type="Pfam" id="PF00171"/>
    </source>
</evidence>
<gene>
    <name evidence="3" type="ORF">JOD17_000092</name>
</gene>
<name>A0ABS2P6M4_9BACL</name>
<dbReference type="CDD" id="cd07109">
    <property type="entry name" value="ALDH_AAS00426"/>
    <property type="match status" value="1"/>
</dbReference>
<dbReference type="InterPro" id="IPR016162">
    <property type="entry name" value="Ald_DH_N"/>
</dbReference>
<dbReference type="Pfam" id="PF00171">
    <property type="entry name" value="Aldedh"/>
    <property type="match status" value="1"/>
</dbReference>
<feature type="domain" description="Aldehyde dehydrogenase" evidence="2">
    <location>
        <begin position="14"/>
        <end position="467"/>
    </location>
</feature>
<dbReference type="GO" id="GO:0004029">
    <property type="term" value="F:aldehyde dehydrogenase (NAD+) activity"/>
    <property type="evidence" value="ECO:0007669"/>
    <property type="project" value="UniProtKB-EC"/>
</dbReference>
<dbReference type="Gene3D" id="3.40.309.10">
    <property type="entry name" value="Aldehyde Dehydrogenase, Chain A, domain 2"/>
    <property type="match status" value="1"/>
</dbReference>
<dbReference type="Proteomes" id="UP000741863">
    <property type="component" value="Unassembled WGS sequence"/>
</dbReference>
<dbReference type="Gene3D" id="3.40.605.10">
    <property type="entry name" value="Aldehyde Dehydrogenase, Chain A, domain 1"/>
    <property type="match status" value="1"/>
</dbReference>
<dbReference type="InterPro" id="IPR015590">
    <property type="entry name" value="Aldehyde_DH_dom"/>
</dbReference>
<evidence type="ECO:0000256" key="1">
    <source>
        <dbReference type="ARBA" id="ARBA00023002"/>
    </source>
</evidence>
<comment type="caution">
    <text evidence="3">The sequence shown here is derived from an EMBL/GenBank/DDBJ whole genome shotgun (WGS) entry which is preliminary data.</text>
</comment>
<organism evidence="3 4">
    <name type="scientific">Geomicrobium sediminis</name>
    <dbReference type="NCBI Taxonomy" id="1347788"/>
    <lineage>
        <taxon>Bacteria</taxon>
        <taxon>Bacillati</taxon>
        <taxon>Bacillota</taxon>
        <taxon>Bacilli</taxon>
        <taxon>Bacillales</taxon>
        <taxon>Geomicrobium</taxon>
    </lineage>
</organism>
<dbReference type="EC" id="1.2.1.3" evidence="3"/>
<proteinExistence type="predicted"/>